<geneLocation type="plasmid" evidence="2">
    <name>unnamed4</name>
</geneLocation>
<feature type="compositionally biased region" description="Basic and acidic residues" evidence="1">
    <location>
        <begin position="13"/>
        <end position="25"/>
    </location>
</feature>
<gene>
    <name evidence="2" type="ORF">BB934_43965</name>
</gene>
<accession>A0A1B2EYX5</accession>
<name>A0A1B2EYX5_9HYPH</name>
<protein>
    <submittedName>
        <fullName evidence="2">Uncharacterized protein</fullName>
    </submittedName>
</protein>
<keyword evidence="2" id="KW-0614">Plasmid</keyword>
<feature type="region of interest" description="Disordered" evidence="1">
    <location>
        <begin position="1"/>
        <end position="39"/>
    </location>
</feature>
<proteinExistence type="predicted"/>
<dbReference type="KEGG" id="moc:BB934_43965"/>
<reference evidence="2" key="1">
    <citation type="submission" date="2016-07" db="EMBL/GenBank/DDBJ databases">
        <title>Microvirga ossetica sp. nov. a new species of rhizobia isolated from root nodules of the legume species Vicia alpestris Steven originated from North Ossetia region in the Caucasus.</title>
        <authorList>
            <person name="Safronova V.I."/>
            <person name="Kuznetsova I.G."/>
            <person name="Sazanova A.L."/>
            <person name="Belimov A."/>
            <person name="Andronov E."/>
            <person name="Osledkin Y.S."/>
            <person name="Onishchuk O.P."/>
            <person name="Kurchak O.N."/>
            <person name="Shaposhnikov A.I."/>
            <person name="Willems A."/>
            <person name="Tikhonovich I.A."/>
        </authorList>
    </citation>
    <scope>NUCLEOTIDE SEQUENCE [LARGE SCALE GENOMIC DNA]</scope>
    <source>
        <strain evidence="2">V5/3M</strain>
        <plasmid evidence="2">unnamed4</plasmid>
    </source>
</reference>
<dbReference type="AlphaFoldDB" id="A0A1B2EYX5"/>
<organism evidence="2">
    <name type="scientific">Microvirga ossetica</name>
    <dbReference type="NCBI Taxonomy" id="1882682"/>
    <lineage>
        <taxon>Bacteria</taxon>
        <taxon>Pseudomonadati</taxon>
        <taxon>Pseudomonadota</taxon>
        <taxon>Alphaproteobacteria</taxon>
        <taxon>Hyphomicrobiales</taxon>
        <taxon>Methylobacteriaceae</taxon>
        <taxon>Microvirga</taxon>
    </lineage>
</organism>
<evidence type="ECO:0000313" key="2">
    <source>
        <dbReference type="EMBL" id="ANY85156.1"/>
    </source>
</evidence>
<evidence type="ECO:0000256" key="1">
    <source>
        <dbReference type="SAM" id="MobiDB-lite"/>
    </source>
</evidence>
<sequence length="62" mass="6736">MPAFSATAAGHEPACRHDAIIRNREGPGPVRSAPRDGAAMDRIRHGLIMRRAREPWFASVSG</sequence>
<dbReference type="EMBL" id="CP016620">
    <property type="protein sequence ID" value="ANY85156.1"/>
    <property type="molecule type" value="Genomic_DNA"/>
</dbReference>